<dbReference type="EMBL" id="JACIJI010000007">
    <property type="protein sequence ID" value="MBB5719953.1"/>
    <property type="molecule type" value="Genomic_DNA"/>
</dbReference>
<gene>
    <name evidence="1" type="ORF">FHR23_002912</name>
</gene>
<reference evidence="1 2" key="1">
    <citation type="submission" date="2020-08" db="EMBL/GenBank/DDBJ databases">
        <title>Genomic Encyclopedia of Type Strains, Phase IV (KMG-IV): sequencing the most valuable type-strain genomes for metagenomic binning, comparative biology and taxonomic classification.</title>
        <authorList>
            <person name="Goeker M."/>
        </authorList>
    </citation>
    <scope>NUCLEOTIDE SEQUENCE [LARGE SCALE GENOMIC DNA]</scope>
    <source>
        <strain evidence="1 2">DSM 27203</strain>
    </source>
</reference>
<accession>A0A840Z234</accession>
<keyword evidence="2" id="KW-1185">Reference proteome</keyword>
<dbReference type="Proteomes" id="UP000554342">
    <property type="component" value="Unassembled WGS sequence"/>
</dbReference>
<evidence type="ECO:0000313" key="1">
    <source>
        <dbReference type="EMBL" id="MBB5719953.1"/>
    </source>
</evidence>
<dbReference type="RefSeq" id="WP_184005358.1">
    <property type="nucleotide sequence ID" value="NZ_BAABIF010000011.1"/>
</dbReference>
<dbReference type="AlphaFoldDB" id="A0A840Z234"/>
<organism evidence="1 2">
    <name type="scientific">Stakelama sediminis</name>
    <dbReference type="NCBI Taxonomy" id="463200"/>
    <lineage>
        <taxon>Bacteria</taxon>
        <taxon>Pseudomonadati</taxon>
        <taxon>Pseudomonadota</taxon>
        <taxon>Alphaproteobacteria</taxon>
        <taxon>Sphingomonadales</taxon>
        <taxon>Sphingomonadaceae</taxon>
        <taxon>Stakelama</taxon>
    </lineage>
</organism>
<comment type="caution">
    <text evidence="1">The sequence shown here is derived from an EMBL/GenBank/DDBJ whole genome shotgun (WGS) entry which is preliminary data.</text>
</comment>
<name>A0A840Z234_9SPHN</name>
<protein>
    <submittedName>
        <fullName evidence="1">Uncharacterized protein</fullName>
    </submittedName>
</protein>
<sequence>MEKTVFWSWQSDLDPRVTKDLVRYALDEAVKQLAADLEEADRTSVTSDTQGVAGTPDIVATILRKIDEAAVFVGDVTPIALSESGKACANPNVLLEMGYANKSLTETRVIQVWNAAFEGATVDRLPFDMRGRRGPLSFHLLPGSDTATLRAARDQLTNDLVGALRLALDTLPAPPPDAVHWQPHFQGDPDLWFDRTVPQTVTSPMHGSSRFRWMPHWPGYARIIPSKWSAKPDAKRTIADHGGHPALLANANGLNFGVSRGGAAVYWPRTADGERVYPTLAVTQWFEKTGEFWGVAGGFLFAGKNERLTLATGSFWKHWLHFLERNCALALAHGGALPIHVRLGVNGLAGSYWPGGPHQFDDEGHEAVEDAYEYDATLTSTAPEALKAVVVEAFNGLAAVYGVEAHSFEQIEERSRY</sequence>
<proteinExistence type="predicted"/>
<evidence type="ECO:0000313" key="2">
    <source>
        <dbReference type="Proteomes" id="UP000554342"/>
    </source>
</evidence>